<reference evidence="7" key="1">
    <citation type="journal article" date="2023" name="IMA Fungus">
        <title>Comparative genomic study of the Penicillium genus elucidates a diverse pangenome and 15 lateral gene transfer events.</title>
        <authorList>
            <person name="Petersen C."/>
            <person name="Sorensen T."/>
            <person name="Nielsen M.R."/>
            <person name="Sondergaard T.E."/>
            <person name="Sorensen J.L."/>
            <person name="Fitzpatrick D.A."/>
            <person name="Frisvad J.C."/>
            <person name="Nielsen K.L."/>
        </authorList>
    </citation>
    <scope>NUCLEOTIDE SEQUENCE</scope>
    <source>
        <strain evidence="7">IBT 12815</strain>
    </source>
</reference>
<evidence type="ECO:0000256" key="4">
    <source>
        <dbReference type="SAM" id="MobiDB-lite"/>
    </source>
</evidence>
<dbReference type="EMBL" id="JAQJAE010000006">
    <property type="protein sequence ID" value="KAJ5589181.1"/>
    <property type="molecule type" value="Genomic_DNA"/>
</dbReference>
<dbReference type="Pfam" id="PF00026">
    <property type="entry name" value="Asp"/>
    <property type="match status" value="1"/>
</dbReference>
<dbReference type="PROSITE" id="PS51767">
    <property type="entry name" value="PEPTIDASE_A1"/>
    <property type="match status" value="1"/>
</dbReference>
<dbReference type="SUPFAM" id="SSF50630">
    <property type="entry name" value="Acid proteases"/>
    <property type="match status" value="1"/>
</dbReference>
<evidence type="ECO:0000313" key="7">
    <source>
        <dbReference type="EMBL" id="KAJ5589181.1"/>
    </source>
</evidence>
<dbReference type="GO" id="GO:0004190">
    <property type="term" value="F:aspartic-type endopeptidase activity"/>
    <property type="evidence" value="ECO:0007669"/>
    <property type="project" value="InterPro"/>
</dbReference>
<keyword evidence="2" id="KW-0378">Hydrolase</keyword>
<feature type="compositionally biased region" description="Low complexity" evidence="4">
    <location>
        <begin position="406"/>
        <end position="422"/>
    </location>
</feature>
<feature type="domain" description="Peptidase A1" evidence="6">
    <location>
        <begin position="65"/>
        <end position="382"/>
    </location>
</feature>
<feature type="signal peptide" evidence="5">
    <location>
        <begin position="1"/>
        <end position="19"/>
    </location>
</feature>
<keyword evidence="8" id="KW-1185">Reference proteome</keyword>
<dbReference type="InterPro" id="IPR001461">
    <property type="entry name" value="Aspartic_peptidase_A1"/>
</dbReference>
<evidence type="ECO:0000313" key="8">
    <source>
        <dbReference type="Proteomes" id="UP001213799"/>
    </source>
</evidence>
<dbReference type="InterPro" id="IPR021109">
    <property type="entry name" value="Peptidase_aspartic_dom_sf"/>
</dbReference>
<dbReference type="InterPro" id="IPR033121">
    <property type="entry name" value="PEPTIDASE_A1"/>
</dbReference>
<sequence length="456" mass="48620">MRSGLACFLSLAGVALTNAAFGVEKRHGPAVLAVPMVRDTAPQLSRRSKGVDVSLKNEEVNYVSYVANVTFGTPPQNILAYFDTWGNGCWLYSVDNSDCDLYVDHASCGGYGAYNLTASTTAKRLDDEFAYDDSGAMTTGDFVTDVLKIGGVKVDTMKMGIITEPIITANTLSLGYGNASSISLTQALADAGTINSPAFSLWGQTALFGGINKARYYGPLYTFPIVKRSDLPKALRVNMDGISINKTSAASTTFPLDAVFDTAVSMSYVPKSVAQALNAQIGNTSVPDEHGQVNFSCSAMGENSTIEFKFGKLEFQFYLSQFVSQQSDIATNDGWYSDEETCYFTICENVHLQYEGSIVLGSNFMSTVYAVFDLENDEISLANLNWWEHNPDDIVEITSGKNGVPGAKSGASESKSGTSGAENGTPGATKASAGTHIEKGLGMMAVLVGAVVMLNL</sequence>
<feature type="region of interest" description="Disordered" evidence="4">
    <location>
        <begin position="398"/>
        <end position="432"/>
    </location>
</feature>
<dbReference type="GeneID" id="81593155"/>
<keyword evidence="3" id="KW-1015">Disulfide bond</keyword>
<feature type="disulfide bond" evidence="3">
    <location>
        <begin position="297"/>
        <end position="342"/>
    </location>
</feature>
<accession>A0AAD6DMN1</accession>
<name>A0AAD6DMN1_9EURO</name>
<proteinExistence type="inferred from homology"/>
<dbReference type="PANTHER" id="PTHR47966:SF65">
    <property type="entry name" value="ASPARTIC-TYPE ENDOPEPTIDASE"/>
    <property type="match status" value="1"/>
</dbReference>
<evidence type="ECO:0000256" key="3">
    <source>
        <dbReference type="PIRSR" id="PIRSR601461-2"/>
    </source>
</evidence>
<organism evidence="7 8">
    <name type="scientific">Penicillium hordei</name>
    <dbReference type="NCBI Taxonomy" id="40994"/>
    <lineage>
        <taxon>Eukaryota</taxon>
        <taxon>Fungi</taxon>
        <taxon>Dikarya</taxon>
        <taxon>Ascomycota</taxon>
        <taxon>Pezizomycotina</taxon>
        <taxon>Eurotiomycetes</taxon>
        <taxon>Eurotiomycetidae</taxon>
        <taxon>Eurotiales</taxon>
        <taxon>Aspergillaceae</taxon>
        <taxon>Penicillium</taxon>
    </lineage>
</organism>
<gene>
    <name evidence="7" type="ORF">N7537_011859</name>
</gene>
<dbReference type="PRINTS" id="PR00792">
    <property type="entry name" value="PEPSIN"/>
</dbReference>
<dbReference type="GO" id="GO:0006508">
    <property type="term" value="P:proteolysis"/>
    <property type="evidence" value="ECO:0007669"/>
    <property type="project" value="InterPro"/>
</dbReference>
<comment type="caution">
    <text evidence="7">The sequence shown here is derived from an EMBL/GenBank/DDBJ whole genome shotgun (WGS) entry which is preliminary data.</text>
</comment>
<dbReference type="Proteomes" id="UP001213799">
    <property type="component" value="Unassembled WGS sequence"/>
</dbReference>
<evidence type="ECO:0000256" key="5">
    <source>
        <dbReference type="SAM" id="SignalP"/>
    </source>
</evidence>
<evidence type="ECO:0000256" key="2">
    <source>
        <dbReference type="ARBA" id="ARBA00022801"/>
    </source>
</evidence>
<feature type="chain" id="PRO_5042210836" description="Peptidase A1 domain-containing protein" evidence="5">
    <location>
        <begin position="20"/>
        <end position="456"/>
    </location>
</feature>
<keyword evidence="5" id="KW-0732">Signal</keyword>
<dbReference type="PANTHER" id="PTHR47966">
    <property type="entry name" value="BETA-SITE APP-CLEAVING ENZYME, ISOFORM A-RELATED"/>
    <property type="match status" value="1"/>
</dbReference>
<comment type="similarity">
    <text evidence="1">Belongs to the peptidase A1 family.</text>
</comment>
<dbReference type="RefSeq" id="XP_056748200.1">
    <property type="nucleotide sequence ID" value="XM_056902913.1"/>
</dbReference>
<evidence type="ECO:0000256" key="1">
    <source>
        <dbReference type="ARBA" id="ARBA00007447"/>
    </source>
</evidence>
<protein>
    <recommendedName>
        <fullName evidence="6">Peptidase A1 domain-containing protein</fullName>
    </recommendedName>
</protein>
<reference evidence="7" key="2">
    <citation type="submission" date="2023-01" db="EMBL/GenBank/DDBJ databases">
        <authorList>
            <person name="Petersen C."/>
        </authorList>
    </citation>
    <scope>NUCLEOTIDE SEQUENCE</scope>
    <source>
        <strain evidence="7">IBT 12815</strain>
    </source>
</reference>
<evidence type="ECO:0000259" key="6">
    <source>
        <dbReference type="PROSITE" id="PS51767"/>
    </source>
</evidence>
<dbReference type="Gene3D" id="2.40.70.10">
    <property type="entry name" value="Acid Proteases"/>
    <property type="match status" value="2"/>
</dbReference>
<dbReference type="AlphaFoldDB" id="A0AAD6DMN1"/>